<protein>
    <submittedName>
        <fullName evidence="2">Uncharacterized protein</fullName>
    </submittedName>
</protein>
<evidence type="ECO:0000313" key="2">
    <source>
        <dbReference type="EMBL" id="KAF2563653.1"/>
    </source>
</evidence>
<accession>A0A8S9I288</accession>
<comment type="caution">
    <text evidence="2">The sequence shown here is derived from an EMBL/GenBank/DDBJ whole genome shotgun (WGS) entry which is preliminary data.</text>
</comment>
<name>A0A8S9I288_BRACR</name>
<organism evidence="2">
    <name type="scientific">Brassica cretica</name>
    <name type="common">Mustard</name>
    <dbReference type="NCBI Taxonomy" id="69181"/>
    <lineage>
        <taxon>Eukaryota</taxon>
        <taxon>Viridiplantae</taxon>
        <taxon>Streptophyta</taxon>
        <taxon>Embryophyta</taxon>
        <taxon>Tracheophyta</taxon>
        <taxon>Spermatophyta</taxon>
        <taxon>Magnoliopsida</taxon>
        <taxon>eudicotyledons</taxon>
        <taxon>Gunneridae</taxon>
        <taxon>Pentapetalae</taxon>
        <taxon>rosids</taxon>
        <taxon>malvids</taxon>
        <taxon>Brassicales</taxon>
        <taxon>Brassicaceae</taxon>
        <taxon>Brassiceae</taxon>
        <taxon>Brassica</taxon>
    </lineage>
</organism>
<keyword evidence="1" id="KW-0472">Membrane</keyword>
<keyword evidence="1" id="KW-1133">Transmembrane helix</keyword>
<evidence type="ECO:0000256" key="1">
    <source>
        <dbReference type="SAM" id="Phobius"/>
    </source>
</evidence>
<sequence>MRKQRSEITNPRKYSVQLIEWEKDNTKLTYIFTAVILFLILLRLRYRGREARNCVRLCQNAVRFKTEGVRERDRDRARTSRMVKSQIFSSSDSTELGSVHNFRSSSSFQLSLSYRARNRASRCRQRVSSIGDRGKTMVCLGFHSTQVSSGSTISLGLASWSGKQAPVRSVRSSGRGSSLSSFLAARGSIRYTARSVCLERSSV</sequence>
<proteinExistence type="predicted"/>
<gene>
    <name evidence="2" type="ORF">F2Q70_00016034</name>
</gene>
<dbReference type="AlphaFoldDB" id="A0A8S9I288"/>
<reference evidence="2" key="1">
    <citation type="submission" date="2019-12" db="EMBL/GenBank/DDBJ databases">
        <title>Genome sequencing and annotation of Brassica cretica.</title>
        <authorList>
            <person name="Studholme D.J."/>
            <person name="Sarris P.F."/>
        </authorList>
    </citation>
    <scope>NUCLEOTIDE SEQUENCE</scope>
    <source>
        <strain evidence="2">PFS-102/07</strain>
        <tissue evidence="2">Leaf</tissue>
    </source>
</reference>
<keyword evidence="1" id="KW-0812">Transmembrane</keyword>
<dbReference type="EMBL" id="QGKY02001250">
    <property type="protein sequence ID" value="KAF2563653.1"/>
    <property type="molecule type" value="Genomic_DNA"/>
</dbReference>
<feature type="transmembrane region" description="Helical" evidence="1">
    <location>
        <begin position="28"/>
        <end position="46"/>
    </location>
</feature>